<evidence type="ECO:0000313" key="3">
    <source>
        <dbReference type="Proteomes" id="UP000481288"/>
    </source>
</evidence>
<sequence length="334" mass="36074">MDATIVSRILEAGGVITGKAVCEYYSTSAASFTAATSPIANPFCKGYSAGGSISGTANLVGKGEVDLGIGADQGGSVCIPPGLCCLVGLKATARLIQYPGFVSDEATIDYVGLMTKNILDNAILLEAIAIIYGLDDRHQAETPFRDQVPNYSQILLDAKDAGVKGKERHHHSPIQRQRAKSKLLLSCCYCVQGVGSGRRRGRQTYTRDCSCYIWCSKQVGRASGGRQVMPTDLYEEMLQTTAQTIDKHHTLDYSAETESAITMMSKTIGKLENTCPFNVSGHPALAILIGFVPAQSDEKVKVPASMQIVERHFDEVPCSKVGFSCENARYWKEV</sequence>
<dbReference type="GO" id="GO:0003824">
    <property type="term" value="F:catalytic activity"/>
    <property type="evidence" value="ECO:0007669"/>
    <property type="project" value="InterPro"/>
</dbReference>
<name>A0A7D8UN11_9HELO</name>
<proteinExistence type="predicted"/>
<dbReference type="EMBL" id="QGMG01000541">
    <property type="protein sequence ID" value="TVY52840.1"/>
    <property type="molecule type" value="Genomic_DNA"/>
</dbReference>
<evidence type="ECO:0000313" key="2">
    <source>
        <dbReference type="EMBL" id="TVY52840.1"/>
    </source>
</evidence>
<dbReference type="InterPro" id="IPR000120">
    <property type="entry name" value="Amidase"/>
</dbReference>
<protein>
    <submittedName>
        <fullName evidence="2">Amidase</fullName>
    </submittedName>
</protein>
<dbReference type="PANTHER" id="PTHR11895:SF170">
    <property type="entry name" value="AMIDASE"/>
    <property type="match status" value="1"/>
</dbReference>
<gene>
    <name evidence="2" type="primary">AMID</name>
    <name evidence="2" type="ORF">LCER1_G005112</name>
</gene>
<dbReference type="Gene3D" id="3.90.1300.10">
    <property type="entry name" value="Amidase signature (AS) domain"/>
    <property type="match status" value="2"/>
</dbReference>
<organism evidence="2 3">
    <name type="scientific">Lachnellula cervina</name>
    <dbReference type="NCBI Taxonomy" id="1316786"/>
    <lineage>
        <taxon>Eukaryota</taxon>
        <taxon>Fungi</taxon>
        <taxon>Dikarya</taxon>
        <taxon>Ascomycota</taxon>
        <taxon>Pezizomycotina</taxon>
        <taxon>Leotiomycetes</taxon>
        <taxon>Helotiales</taxon>
        <taxon>Lachnaceae</taxon>
        <taxon>Lachnellula</taxon>
    </lineage>
</organism>
<evidence type="ECO:0000259" key="1">
    <source>
        <dbReference type="Pfam" id="PF01425"/>
    </source>
</evidence>
<feature type="domain" description="Amidase" evidence="1">
    <location>
        <begin position="2"/>
        <end position="131"/>
    </location>
</feature>
<dbReference type="InterPro" id="IPR023631">
    <property type="entry name" value="Amidase_dom"/>
</dbReference>
<keyword evidence="3" id="KW-1185">Reference proteome</keyword>
<dbReference type="Proteomes" id="UP000481288">
    <property type="component" value="Unassembled WGS sequence"/>
</dbReference>
<dbReference type="PANTHER" id="PTHR11895">
    <property type="entry name" value="TRANSAMIDASE"/>
    <property type="match status" value="1"/>
</dbReference>
<dbReference type="Pfam" id="PF01425">
    <property type="entry name" value="Amidase"/>
    <property type="match status" value="1"/>
</dbReference>
<dbReference type="AlphaFoldDB" id="A0A7D8UN11"/>
<accession>A0A7D8UN11</accession>
<dbReference type="OrthoDB" id="1879366at2759"/>
<comment type="caution">
    <text evidence="2">The sequence shown here is derived from an EMBL/GenBank/DDBJ whole genome shotgun (WGS) entry which is preliminary data.</text>
</comment>
<dbReference type="InterPro" id="IPR036928">
    <property type="entry name" value="AS_sf"/>
</dbReference>
<reference evidence="2 3" key="1">
    <citation type="submission" date="2018-05" db="EMBL/GenBank/DDBJ databases">
        <title>Whole genome sequencing for identification of molecular markers to develop diagnostic detection tools for the regulated plant pathogen Lachnellula willkommii.</title>
        <authorList>
            <person name="Giroux E."/>
            <person name="Bilodeau G."/>
        </authorList>
    </citation>
    <scope>NUCLEOTIDE SEQUENCE [LARGE SCALE GENOMIC DNA]</scope>
    <source>
        <strain evidence="2 3">CBS 625.97</strain>
    </source>
</reference>
<dbReference type="SUPFAM" id="SSF75304">
    <property type="entry name" value="Amidase signature (AS) enzymes"/>
    <property type="match status" value="1"/>
</dbReference>